<keyword evidence="3" id="KW-1185">Reference proteome</keyword>
<organism evidence="2 3">
    <name type="scientific">Streptomyces rectiviolaceus</name>
    <dbReference type="NCBI Taxonomy" id="332591"/>
    <lineage>
        <taxon>Bacteria</taxon>
        <taxon>Bacillati</taxon>
        <taxon>Actinomycetota</taxon>
        <taxon>Actinomycetes</taxon>
        <taxon>Kitasatosporales</taxon>
        <taxon>Streptomycetaceae</taxon>
        <taxon>Streptomyces</taxon>
    </lineage>
</organism>
<accession>A0ABP6N969</accession>
<dbReference type="EMBL" id="BAAAUG010000162">
    <property type="protein sequence ID" value="GAA3140514.1"/>
    <property type="molecule type" value="Genomic_DNA"/>
</dbReference>
<protein>
    <recommendedName>
        <fullName evidence="4">Lipoprotein</fullName>
    </recommendedName>
</protein>
<gene>
    <name evidence="2" type="ORF">GCM10010449_70570</name>
</gene>
<evidence type="ECO:0000256" key="1">
    <source>
        <dbReference type="SAM" id="MobiDB-lite"/>
    </source>
</evidence>
<sequence length="240" mass="25445">MGKTGRFARTGMRAGVLATGALLLTVGCSGSDGGGSGSASPSASAKDNPNLLLGFRTWLKTNDSERDDALAGHALNVSLDYRSGDRDGVVEVLTDYGPWGEAEDQVGPLAKAFTTWWDEDPAAGSAHFLGQGGKTAKKAKLYDGDKPSNLLEEFRSWSVKNSPSSERLTPHITELTIGYGAKGSGAVTVSTDYVTHKDDKTQQNVDALSEAFADWWDGDESAESVTVTSEDQGSHAERRL</sequence>
<evidence type="ECO:0008006" key="4">
    <source>
        <dbReference type="Google" id="ProtNLM"/>
    </source>
</evidence>
<proteinExistence type="predicted"/>
<evidence type="ECO:0000313" key="3">
    <source>
        <dbReference type="Proteomes" id="UP001501637"/>
    </source>
</evidence>
<evidence type="ECO:0000313" key="2">
    <source>
        <dbReference type="EMBL" id="GAA3140514.1"/>
    </source>
</evidence>
<name>A0ABP6N969_9ACTN</name>
<comment type="caution">
    <text evidence="2">The sequence shown here is derived from an EMBL/GenBank/DDBJ whole genome shotgun (WGS) entry which is preliminary data.</text>
</comment>
<dbReference type="PROSITE" id="PS51257">
    <property type="entry name" value="PROKAR_LIPOPROTEIN"/>
    <property type="match status" value="1"/>
</dbReference>
<reference evidence="3" key="1">
    <citation type="journal article" date="2019" name="Int. J. Syst. Evol. Microbiol.">
        <title>The Global Catalogue of Microorganisms (GCM) 10K type strain sequencing project: providing services to taxonomists for standard genome sequencing and annotation.</title>
        <authorList>
            <consortium name="The Broad Institute Genomics Platform"/>
            <consortium name="The Broad Institute Genome Sequencing Center for Infectious Disease"/>
            <person name="Wu L."/>
            <person name="Ma J."/>
        </authorList>
    </citation>
    <scope>NUCLEOTIDE SEQUENCE [LARGE SCALE GENOMIC DNA]</scope>
    <source>
        <strain evidence="3">JCM 9092</strain>
    </source>
</reference>
<dbReference type="Proteomes" id="UP001501637">
    <property type="component" value="Unassembled WGS sequence"/>
</dbReference>
<feature type="region of interest" description="Disordered" evidence="1">
    <location>
        <begin position="221"/>
        <end position="240"/>
    </location>
</feature>